<sequence>MVPSAMISGCRPGLAPGTETTTVYESRPPSPPPIEFSLAPFGRLDEGGNAHCHNLEPVYENASGLGLTAHEMEIITGNRSQTLNPKTKIWSYEDRRLAHPILDYLWLGPSGITRNHDFMREQAFSMILVANELRMPGQRLRTIESAAEALGIEVKYVDTRPAYEQVGSFNETLQVINNHILDSNRRNEKSKTTSPAPENQSPRRPKVLVVCETGNDRSSMIVASYIMAMYSRDLLDVCQFMLARRLSCGFDDNAKRALITWGDVLTARNDVAPLATPEGSRASGDCPRTTKRTFSDTIGMELDNEDIETGTGAQHEAMDDYDRFADREAFTPFRDVA</sequence>
<dbReference type="GO" id="GO:0070372">
    <property type="term" value="P:regulation of ERK1 and ERK2 cascade"/>
    <property type="evidence" value="ECO:0007669"/>
    <property type="project" value="TreeGrafter"/>
</dbReference>
<dbReference type="PANTHER" id="PTHR46588">
    <property type="entry name" value="SERINE/THREONINE/TYROSINE-INTERACTING PROTEIN"/>
    <property type="match status" value="1"/>
</dbReference>
<dbReference type="GO" id="GO:0005737">
    <property type="term" value="C:cytoplasm"/>
    <property type="evidence" value="ECO:0007669"/>
    <property type="project" value="TreeGrafter"/>
</dbReference>
<dbReference type="GO" id="GO:0005654">
    <property type="term" value="C:nucleoplasm"/>
    <property type="evidence" value="ECO:0007669"/>
    <property type="project" value="TreeGrafter"/>
</dbReference>
<feature type="region of interest" description="Disordered" evidence="1">
    <location>
        <begin position="180"/>
        <end position="205"/>
    </location>
</feature>
<keyword evidence="3" id="KW-1185">Reference proteome</keyword>
<reference evidence="2" key="1">
    <citation type="submission" date="2022-10" db="EMBL/GenBank/DDBJ databases">
        <title>Determination and structural analysis of whole genome sequence of Sarocladium strictum F4-1.</title>
        <authorList>
            <person name="Hu L."/>
            <person name="Jiang Y."/>
        </authorList>
    </citation>
    <scope>NUCLEOTIDE SEQUENCE</scope>
    <source>
        <strain evidence="2">F4-1</strain>
    </source>
</reference>
<dbReference type="EMBL" id="JAPDFR010000005">
    <property type="protein sequence ID" value="KAK0386011.1"/>
    <property type="molecule type" value="Genomic_DNA"/>
</dbReference>
<feature type="region of interest" description="Disordered" evidence="1">
    <location>
        <begin position="1"/>
        <end position="32"/>
    </location>
</feature>
<organism evidence="2 3">
    <name type="scientific">Sarocladium strictum</name>
    <name type="common">Black bundle disease fungus</name>
    <name type="synonym">Acremonium strictum</name>
    <dbReference type="NCBI Taxonomy" id="5046"/>
    <lineage>
        <taxon>Eukaryota</taxon>
        <taxon>Fungi</taxon>
        <taxon>Dikarya</taxon>
        <taxon>Ascomycota</taxon>
        <taxon>Pezizomycotina</taxon>
        <taxon>Sordariomycetes</taxon>
        <taxon>Hypocreomycetidae</taxon>
        <taxon>Hypocreales</taxon>
        <taxon>Sarocladiaceae</taxon>
        <taxon>Sarocladium</taxon>
    </lineage>
</organism>
<accession>A0AA39L677</accession>
<evidence type="ECO:0000313" key="2">
    <source>
        <dbReference type="EMBL" id="KAK0386011.1"/>
    </source>
</evidence>
<dbReference type="AlphaFoldDB" id="A0AA39L677"/>
<gene>
    <name evidence="2" type="ORF">NLU13_5848</name>
</gene>
<dbReference type="Proteomes" id="UP001175261">
    <property type="component" value="Unassembled WGS sequence"/>
</dbReference>
<dbReference type="Gene3D" id="3.90.190.10">
    <property type="entry name" value="Protein tyrosine phosphatase superfamily"/>
    <property type="match status" value="1"/>
</dbReference>
<dbReference type="GO" id="GO:1990444">
    <property type="term" value="F:F-box domain binding"/>
    <property type="evidence" value="ECO:0007669"/>
    <property type="project" value="TreeGrafter"/>
</dbReference>
<proteinExistence type="predicted"/>
<name>A0AA39L677_SARSR</name>
<feature type="compositionally biased region" description="Polar residues" evidence="1">
    <location>
        <begin position="192"/>
        <end position="202"/>
    </location>
</feature>
<dbReference type="InterPro" id="IPR029021">
    <property type="entry name" value="Prot-tyrosine_phosphatase-like"/>
</dbReference>
<protein>
    <submittedName>
        <fullName evidence="2">Uncharacterized protein</fullName>
    </submittedName>
</protein>
<dbReference type="GO" id="GO:0062026">
    <property type="term" value="P:negative regulation of SCF-dependent proteasomal ubiquitin-dependent catabolic process"/>
    <property type="evidence" value="ECO:0007669"/>
    <property type="project" value="TreeGrafter"/>
</dbReference>
<feature type="compositionally biased region" description="Basic and acidic residues" evidence="1">
    <location>
        <begin position="182"/>
        <end position="191"/>
    </location>
</feature>
<evidence type="ECO:0000256" key="1">
    <source>
        <dbReference type="SAM" id="MobiDB-lite"/>
    </source>
</evidence>
<dbReference type="SUPFAM" id="SSF52799">
    <property type="entry name" value="(Phosphotyrosine protein) phosphatases II"/>
    <property type="match status" value="1"/>
</dbReference>
<dbReference type="PANTHER" id="PTHR46588:SF1">
    <property type="entry name" value="SERINE_THREONINE_TYROSINE-INTERACTING PROTEIN"/>
    <property type="match status" value="1"/>
</dbReference>
<comment type="caution">
    <text evidence="2">The sequence shown here is derived from an EMBL/GenBank/DDBJ whole genome shotgun (WGS) entry which is preliminary data.</text>
</comment>
<dbReference type="InterPro" id="IPR052449">
    <property type="entry name" value="STYX-Interacting_Phosphatase"/>
</dbReference>
<evidence type="ECO:0000313" key="3">
    <source>
        <dbReference type="Proteomes" id="UP001175261"/>
    </source>
</evidence>